<dbReference type="EMBL" id="DRND01000233">
    <property type="protein sequence ID" value="HFC46815.1"/>
    <property type="molecule type" value="Genomic_DNA"/>
</dbReference>
<protein>
    <submittedName>
        <fullName evidence="2">CDP-archaeol synthase</fullName>
    </submittedName>
</protein>
<dbReference type="AlphaFoldDB" id="A0A7V2SYQ2"/>
<evidence type="ECO:0000313" key="2">
    <source>
        <dbReference type="EMBL" id="HFC46815.1"/>
    </source>
</evidence>
<sequence length="166" mass="18508">MEWWSLIKKDFSILVLLGVANSAPILARVLMGKRFSTPVDLGLTLWDGRRLFGDHKTFRGILASLIFTSIASQILGLGLLLGARLSLLSMGGDLASSFVKRRMGLQSGKRATGIDQVPEALIPLLVLRQELGLDYQEIFYLVALFFILEVFISPLLYAIRIRRAPY</sequence>
<dbReference type="PANTHER" id="PTHR39650">
    <property type="entry name" value="CDP-ARCHAEOL SYNTHASE"/>
    <property type="match status" value="1"/>
</dbReference>
<keyword evidence="1" id="KW-0472">Membrane</keyword>
<reference evidence="2" key="1">
    <citation type="journal article" date="2020" name="mSystems">
        <title>Genome- and Community-Level Interaction Insights into Carbon Utilization and Element Cycling Functions of Hydrothermarchaeota in Hydrothermal Sediment.</title>
        <authorList>
            <person name="Zhou Z."/>
            <person name="Liu Y."/>
            <person name="Xu W."/>
            <person name="Pan J."/>
            <person name="Luo Z.H."/>
            <person name="Li M."/>
        </authorList>
    </citation>
    <scope>NUCLEOTIDE SEQUENCE [LARGE SCALE GENOMIC DNA]</scope>
    <source>
        <strain evidence="2">HyVt-503</strain>
    </source>
</reference>
<gene>
    <name evidence="2" type="ORF">ENJ63_02920</name>
</gene>
<dbReference type="InterPro" id="IPR032690">
    <property type="entry name" value="CarS"/>
</dbReference>
<feature type="transmembrane region" description="Helical" evidence="1">
    <location>
        <begin position="138"/>
        <end position="159"/>
    </location>
</feature>
<feature type="transmembrane region" description="Helical" evidence="1">
    <location>
        <begin position="12"/>
        <end position="31"/>
    </location>
</feature>
<dbReference type="PANTHER" id="PTHR39650:SF1">
    <property type="entry name" value="CDP-ARCHAEOL SYNTHASE"/>
    <property type="match status" value="1"/>
</dbReference>
<keyword evidence="1" id="KW-0812">Transmembrane</keyword>
<evidence type="ECO:0000256" key="1">
    <source>
        <dbReference type="SAM" id="Phobius"/>
    </source>
</evidence>
<name>A0A7V2SYQ2_9BACT</name>
<feature type="transmembrane region" description="Helical" evidence="1">
    <location>
        <begin position="60"/>
        <end position="81"/>
    </location>
</feature>
<proteinExistence type="predicted"/>
<keyword evidence="1" id="KW-1133">Transmembrane helix</keyword>
<organism evidence="2">
    <name type="scientific">Dissulfuribacter thermophilus</name>
    <dbReference type="NCBI Taxonomy" id="1156395"/>
    <lineage>
        <taxon>Bacteria</taxon>
        <taxon>Pseudomonadati</taxon>
        <taxon>Thermodesulfobacteriota</taxon>
        <taxon>Dissulfuribacteria</taxon>
        <taxon>Dissulfuribacterales</taxon>
        <taxon>Dissulfuribacteraceae</taxon>
        <taxon>Dissulfuribacter</taxon>
    </lineage>
</organism>
<dbReference type="Pfam" id="PF01864">
    <property type="entry name" value="CarS-like"/>
    <property type="match status" value="1"/>
</dbReference>
<dbReference type="Proteomes" id="UP000885797">
    <property type="component" value="Unassembled WGS sequence"/>
</dbReference>
<accession>A0A7V2SYQ2</accession>
<comment type="caution">
    <text evidence="2">The sequence shown here is derived from an EMBL/GenBank/DDBJ whole genome shotgun (WGS) entry which is preliminary data.</text>
</comment>